<dbReference type="PANTHER" id="PTHR45588:SF1">
    <property type="entry name" value="WW DOMAIN-CONTAINING PROTEIN"/>
    <property type="match status" value="1"/>
</dbReference>
<dbReference type="PROSITE" id="PS50005">
    <property type="entry name" value="TPR"/>
    <property type="match status" value="2"/>
</dbReference>
<organism evidence="3 4">
    <name type="scientific">Daejeonella lutea</name>
    <dbReference type="NCBI Taxonomy" id="572036"/>
    <lineage>
        <taxon>Bacteria</taxon>
        <taxon>Pseudomonadati</taxon>
        <taxon>Bacteroidota</taxon>
        <taxon>Sphingobacteriia</taxon>
        <taxon>Sphingobacteriales</taxon>
        <taxon>Sphingobacteriaceae</taxon>
        <taxon>Daejeonella</taxon>
    </lineage>
</organism>
<feature type="repeat" description="TPR" evidence="1">
    <location>
        <begin position="68"/>
        <end position="101"/>
    </location>
</feature>
<accession>A0A1T4ZWL3</accession>
<protein>
    <recommendedName>
        <fullName evidence="5">Tetratricopeptide repeat-containing protein</fullName>
    </recommendedName>
</protein>
<gene>
    <name evidence="3" type="ORF">SAMN05661099_0004</name>
</gene>
<dbReference type="Proteomes" id="UP000189981">
    <property type="component" value="Unassembled WGS sequence"/>
</dbReference>
<dbReference type="InterPro" id="IPR019734">
    <property type="entry name" value="TPR_rpt"/>
</dbReference>
<dbReference type="PANTHER" id="PTHR45588">
    <property type="entry name" value="TPR DOMAIN-CONTAINING PROTEIN"/>
    <property type="match status" value="1"/>
</dbReference>
<sequence>MKKQLPIYCIPWRLILLLPFFSCMQETQKPKGDPSNTLNLKSGNVAWCGPPQKEFGSVEFPTSCTEAVKKDFNMGLALLHSFEYDEAEKVFAKVIKTDPDCAMAYWGVAMSNYHPLWAPPSTSELTKGAKAIAIARKIAKKIAREAEYIDALGVFYTGWETNDHKSRCLAFEKAMEKIHLSHLEDKEAAIFYALSLDASADPTDKTFKNQKKAFRILSSLYPGQPGHPGIVHYIIHSYDYPELAADALPSARKYASIAPSSAHAQHMPSHIFTRLGLWDENIRSNLAAVSSAKCYAENAGMKGHWDEELHGMDYLMYSYLQQGDNKLAKGQWDYLNTIKEVSPVNFKVAYAYAAIPSRYLLENKNWKDAAKMKLLPATFPWEKYPWQKSIVHFTRVLGAANSGDLTTARSEFKMLGTSYDTLMKRGQSYEASQVMIQLASAEAWILFKEDKNTAALELMKRAANMEDATEKHPVTPGEVVPARELLGEMLLQMNKTDEALTAFEANLKKHPNRFNGLYGAAISSQKSNPAKSNMYFRKLTQIANSPNSGRPELVTALSALKN</sequence>
<evidence type="ECO:0000256" key="1">
    <source>
        <dbReference type="PROSITE-ProRule" id="PRU00339"/>
    </source>
</evidence>
<keyword evidence="4" id="KW-1185">Reference proteome</keyword>
<reference evidence="4" key="1">
    <citation type="submission" date="2017-02" db="EMBL/GenBank/DDBJ databases">
        <authorList>
            <person name="Varghese N."/>
            <person name="Submissions S."/>
        </authorList>
    </citation>
    <scope>NUCLEOTIDE SEQUENCE [LARGE SCALE GENOMIC DNA]</scope>
    <source>
        <strain evidence="4">DSM 22385</strain>
    </source>
</reference>
<keyword evidence="1" id="KW-0802">TPR repeat</keyword>
<name>A0A1T4ZWL3_9SPHI</name>
<keyword evidence="2" id="KW-0732">Signal</keyword>
<dbReference type="InterPro" id="IPR011990">
    <property type="entry name" value="TPR-like_helical_dom_sf"/>
</dbReference>
<feature type="chain" id="PRO_5013069442" description="Tetratricopeptide repeat-containing protein" evidence="2">
    <location>
        <begin position="25"/>
        <end position="562"/>
    </location>
</feature>
<dbReference type="OrthoDB" id="9778494at2"/>
<dbReference type="AlphaFoldDB" id="A0A1T4ZWL3"/>
<dbReference type="STRING" id="572036.SAMN05661099_0004"/>
<dbReference type="SUPFAM" id="SSF48452">
    <property type="entry name" value="TPR-like"/>
    <property type="match status" value="1"/>
</dbReference>
<dbReference type="EMBL" id="FUYR01000001">
    <property type="protein sequence ID" value="SKB26997.1"/>
    <property type="molecule type" value="Genomic_DNA"/>
</dbReference>
<evidence type="ECO:0000313" key="3">
    <source>
        <dbReference type="EMBL" id="SKB26997.1"/>
    </source>
</evidence>
<dbReference type="RefSeq" id="WP_079700526.1">
    <property type="nucleotide sequence ID" value="NZ_FUYR01000001.1"/>
</dbReference>
<feature type="repeat" description="TPR" evidence="1">
    <location>
        <begin position="480"/>
        <end position="513"/>
    </location>
</feature>
<evidence type="ECO:0000256" key="2">
    <source>
        <dbReference type="SAM" id="SignalP"/>
    </source>
</evidence>
<dbReference type="Gene3D" id="1.25.40.10">
    <property type="entry name" value="Tetratricopeptide repeat domain"/>
    <property type="match status" value="2"/>
</dbReference>
<proteinExistence type="predicted"/>
<evidence type="ECO:0000313" key="4">
    <source>
        <dbReference type="Proteomes" id="UP000189981"/>
    </source>
</evidence>
<dbReference type="SMART" id="SM00028">
    <property type="entry name" value="TPR"/>
    <property type="match status" value="2"/>
</dbReference>
<evidence type="ECO:0008006" key="5">
    <source>
        <dbReference type="Google" id="ProtNLM"/>
    </source>
</evidence>
<feature type="signal peptide" evidence="2">
    <location>
        <begin position="1"/>
        <end position="24"/>
    </location>
</feature>